<dbReference type="AlphaFoldDB" id="A0A068Y5C5"/>
<evidence type="ECO:0000313" key="4">
    <source>
        <dbReference type="Proteomes" id="UP000017246"/>
    </source>
</evidence>
<proteinExistence type="predicted"/>
<keyword evidence="2" id="KW-1133">Transmembrane helix</keyword>
<keyword evidence="2" id="KW-0472">Membrane</keyword>
<evidence type="ECO:0000256" key="2">
    <source>
        <dbReference type="SAM" id="Phobius"/>
    </source>
</evidence>
<dbReference type="OrthoDB" id="6244464at2759"/>
<feature type="region of interest" description="Disordered" evidence="1">
    <location>
        <begin position="275"/>
        <end position="307"/>
    </location>
</feature>
<dbReference type="EMBL" id="LN902843">
    <property type="protein sequence ID" value="CDS37467.1"/>
    <property type="molecule type" value="Genomic_DNA"/>
</dbReference>
<sequence>MSSDAVAILRWREFRYPRSGNLRVYVVLGAMSDAEKLVEAGCKYPDDPLVLRPQVGGDLLQGRSSRGFCRPRSFILRLMLICVILATIAGCILIIFAMRHSSAWPWHRHAYHGVPTAGFCRALTPFPGLDVEERFLYEPSAITITHGPVAGFPAVSIFHLLNDAMTVMRTHGTCYVYPFTRDVSEAVPVDETVIERIKGTHDSNMVQFKSPFGMRLFMVSPNRGKRIQINHPAASTNCSDVPIFRLVEMVLSQTSMHLDPTSEAAMSPVICSKECPPGESRDSSGAPRQVCRCPPKETPLTDLSEQPAAQLSLPLADDEGEAEDGDALGDSSILSVAEAWPLKDEDKLVRQRRAAKALHSLEPSVKIPQDCRVVEKVLEGAFPTGMLLAFAFIQIGTILMLFGHSVPLLSRCAIFTDILILLH</sequence>
<feature type="transmembrane region" description="Helical" evidence="2">
    <location>
        <begin position="74"/>
        <end position="98"/>
    </location>
</feature>
<dbReference type="OMA" id="WHRHAYH"/>
<gene>
    <name evidence="3" type="ORF">EmuJ_000471400</name>
</gene>
<keyword evidence="2" id="KW-0812">Transmembrane</keyword>
<name>A0A068Y5C5_ECHMU</name>
<organism evidence="3 4">
    <name type="scientific">Echinococcus multilocularis</name>
    <name type="common">Fox tapeworm</name>
    <dbReference type="NCBI Taxonomy" id="6211"/>
    <lineage>
        <taxon>Eukaryota</taxon>
        <taxon>Metazoa</taxon>
        <taxon>Spiralia</taxon>
        <taxon>Lophotrochozoa</taxon>
        <taxon>Platyhelminthes</taxon>
        <taxon>Cestoda</taxon>
        <taxon>Eucestoda</taxon>
        <taxon>Cyclophyllidea</taxon>
        <taxon>Taeniidae</taxon>
        <taxon>Echinococcus</taxon>
    </lineage>
</organism>
<keyword evidence="4" id="KW-1185">Reference proteome</keyword>
<accession>A0A068Y5C5</accession>
<dbReference type="Proteomes" id="UP000017246">
    <property type="component" value="Unassembled WGS sequence"/>
</dbReference>
<evidence type="ECO:0000313" key="3">
    <source>
        <dbReference type="EMBL" id="CDS37467.1"/>
    </source>
</evidence>
<feature type="transmembrane region" description="Helical" evidence="2">
    <location>
        <begin position="381"/>
        <end position="402"/>
    </location>
</feature>
<reference evidence="3" key="2">
    <citation type="submission" date="2015-11" db="EMBL/GenBank/DDBJ databases">
        <authorList>
            <person name="Zhang Y."/>
            <person name="Guo Z."/>
        </authorList>
    </citation>
    <scope>NUCLEOTIDE SEQUENCE</scope>
</reference>
<protein>
    <submittedName>
        <fullName evidence="3">Expressed conserved protein</fullName>
    </submittedName>
</protein>
<evidence type="ECO:0000256" key="1">
    <source>
        <dbReference type="SAM" id="MobiDB-lite"/>
    </source>
</evidence>
<reference evidence="3" key="1">
    <citation type="journal article" date="2013" name="Nature">
        <title>The genomes of four tapeworm species reveal adaptations to parasitism.</title>
        <authorList>
            <person name="Tsai I.J."/>
            <person name="Zarowiecki M."/>
            <person name="Holroyd N."/>
            <person name="Garciarrubio A."/>
            <person name="Sanchez-Flores A."/>
            <person name="Brooks K.L."/>
            <person name="Tracey A."/>
            <person name="Bobes R.J."/>
            <person name="Fragoso G."/>
            <person name="Sciutto E."/>
            <person name="Aslett M."/>
            <person name="Beasley H."/>
            <person name="Bennett H.M."/>
            <person name="Cai J."/>
            <person name="Camicia F."/>
            <person name="Clark R."/>
            <person name="Cucher M."/>
            <person name="De Silva N."/>
            <person name="Day T.A."/>
            <person name="Deplazes P."/>
            <person name="Estrada K."/>
            <person name="Fernandez C."/>
            <person name="Holland P.W."/>
            <person name="Hou J."/>
            <person name="Hu S."/>
            <person name="Huckvale T."/>
            <person name="Hung S.S."/>
            <person name="Kamenetzky L."/>
            <person name="Keane J.A."/>
            <person name="Kiss F."/>
            <person name="Koziol U."/>
            <person name="Lambert O."/>
            <person name="Liu K."/>
            <person name="Luo X."/>
            <person name="Luo Y."/>
            <person name="Macchiaroli N."/>
            <person name="Nichol S."/>
            <person name="Paps J."/>
            <person name="Parkinson J."/>
            <person name="Pouchkina-Stantcheva N."/>
            <person name="Riddiford N."/>
            <person name="Rosenzvit M."/>
            <person name="Salinas G."/>
            <person name="Wasmuth J.D."/>
            <person name="Zamanian M."/>
            <person name="Zheng Y."/>
            <person name="Cai X."/>
            <person name="Soberon X."/>
            <person name="Olson P.D."/>
            <person name="Laclette J.P."/>
            <person name="Brehm K."/>
            <person name="Berriman M."/>
            <person name="Garciarrubio A."/>
            <person name="Bobes R.J."/>
            <person name="Fragoso G."/>
            <person name="Sanchez-Flores A."/>
            <person name="Estrada K."/>
            <person name="Cevallos M.A."/>
            <person name="Morett E."/>
            <person name="Gonzalez V."/>
            <person name="Portillo T."/>
            <person name="Ochoa-Leyva A."/>
            <person name="Jose M.V."/>
            <person name="Sciutto E."/>
            <person name="Landa A."/>
            <person name="Jimenez L."/>
            <person name="Valdes V."/>
            <person name="Carrero J.C."/>
            <person name="Larralde C."/>
            <person name="Morales-Montor J."/>
            <person name="Limon-Lason J."/>
            <person name="Soberon X."/>
            <person name="Laclette J.P."/>
        </authorList>
    </citation>
    <scope>NUCLEOTIDE SEQUENCE [LARGE SCALE GENOMIC DNA]</scope>
</reference>